<dbReference type="RefSeq" id="WP_090617628.1">
    <property type="nucleotide sequence ID" value="NZ_FOFD01000003.1"/>
</dbReference>
<evidence type="ECO:0000256" key="3">
    <source>
        <dbReference type="ARBA" id="ARBA00022989"/>
    </source>
</evidence>
<dbReference type="AlphaFoldDB" id="A0A1H9IU50"/>
<dbReference type="PANTHER" id="PTHR10806:SF6">
    <property type="entry name" value="SIGNAL PEPTIDASE COMPLEX CATALYTIC SUBUNIT SEC11"/>
    <property type="match status" value="1"/>
</dbReference>
<dbReference type="EMBL" id="FOFD01000003">
    <property type="protein sequence ID" value="SEQ78123.1"/>
    <property type="molecule type" value="Genomic_DNA"/>
</dbReference>
<dbReference type="SUPFAM" id="SSF51306">
    <property type="entry name" value="LexA/Signal peptidase"/>
    <property type="match status" value="1"/>
</dbReference>
<dbReference type="Proteomes" id="UP000199114">
    <property type="component" value="Unassembled WGS sequence"/>
</dbReference>
<feature type="region of interest" description="Disordered" evidence="5">
    <location>
        <begin position="1"/>
        <end position="54"/>
    </location>
</feature>
<feature type="transmembrane region" description="Helical" evidence="6">
    <location>
        <begin position="270"/>
        <end position="295"/>
    </location>
</feature>
<name>A0A1H9IU50_9EURY</name>
<feature type="compositionally biased region" description="Basic and acidic residues" evidence="5">
    <location>
        <begin position="1"/>
        <end position="22"/>
    </location>
</feature>
<dbReference type="Gene3D" id="2.10.109.10">
    <property type="entry name" value="Umud Fragment, subunit A"/>
    <property type="match status" value="1"/>
</dbReference>
<sequence length="300" mass="32046">MDGADGGERDDDRSGARSERSRPQSFPPTEPGNRRPAPGDDQEPTLGARSRSVSGDAVTIEDGVVRWLRETDDWRISVCRDVATSLAIVVVVGLLLFGIAGTWPAFVTVESGSMEPNIATGDFVFVVDDDRFVADAAVAGTGIATLENGRESGHEKFERPGDVIVFQPNGDPTKTPTIHRAHFWVEEDENWIETEADPRYTNGATCNEIVSCPAPQDGFVTKGDANTGYDQLPHSGSKTTVVSPDWVVGKAMVRVPWLGQLRLAVDSVRAVTGLGLAGTLVLTGTIMIALFGAAAGEREP</sequence>
<dbReference type="InterPro" id="IPR036286">
    <property type="entry name" value="LexA/Signal_pep-like_sf"/>
</dbReference>
<dbReference type="GO" id="GO:0004252">
    <property type="term" value="F:serine-type endopeptidase activity"/>
    <property type="evidence" value="ECO:0007669"/>
    <property type="project" value="InterPro"/>
</dbReference>
<dbReference type="OrthoDB" id="4822at2157"/>
<dbReference type="InterPro" id="IPR019533">
    <property type="entry name" value="Peptidase_S26"/>
</dbReference>
<organism evidence="7 8">
    <name type="scientific">Natrinema salaciae</name>
    <dbReference type="NCBI Taxonomy" id="1186196"/>
    <lineage>
        <taxon>Archaea</taxon>
        <taxon>Methanobacteriati</taxon>
        <taxon>Methanobacteriota</taxon>
        <taxon>Stenosarchaea group</taxon>
        <taxon>Halobacteria</taxon>
        <taxon>Halobacteriales</taxon>
        <taxon>Natrialbaceae</taxon>
        <taxon>Natrinema</taxon>
    </lineage>
</organism>
<evidence type="ECO:0000256" key="6">
    <source>
        <dbReference type="SAM" id="Phobius"/>
    </source>
</evidence>
<proteinExistence type="predicted"/>
<protein>
    <submittedName>
        <fullName evidence="7">Signal peptidase, endoplasmic reticulum-type</fullName>
    </submittedName>
</protein>
<keyword evidence="3 6" id="KW-1133">Transmembrane helix</keyword>
<reference evidence="8" key="1">
    <citation type="submission" date="2016-10" db="EMBL/GenBank/DDBJ databases">
        <authorList>
            <person name="Varghese N."/>
            <person name="Submissions S."/>
        </authorList>
    </citation>
    <scope>NUCLEOTIDE SEQUENCE [LARGE SCALE GENOMIC DNA]</scope>
    <source>
        <strain evidence="8">DSM 25055</strain>
    </source>
</reference>
<feature type="transmembrane region" description="Helical" evidence="6">
    <location>
        <begin position="82"/>
        <end position="106"/>
    </location>
</feature>
<dbReference type="GO" id="GO:0016020">
    <property type="term" value="C:membrane"/>
    <property type="evidence" value="ECO:0007669"/>
    <property type="project" value="UniProtKB-SubCell"/>
</dbReference>
<dbReference type="CDD" id="cd06530">
    <property type="entry name" value="S26_SPase_I"/>
    <property type="match status" value="1"/>
</dbReference>
<evidence type="ECO:0000313" key="7">
    <source>
        <dbReference type="EMBL" id="SEQ78123.1"/>
    </source>
</evidence>
<evidence type="ECO:0000256" key="5">
    <source>
        <dbReference type="SAM" id="MobiDB-lite"/>
    </source>
</evidence>
<dbReference type="STRING" id="1186196.SAMN04489841_2334"/>
<keyword evidence="2 6" id="KW-0812">Transmembrane</keyword>
<evidence type="ECO:0000256" key="1">
    <source>
        <dbReference type="ARBA" id="ARBA00004370"/>
    </source>
</evidence>
<comment type="subcellular location">
    <subcellularLocation>
        <location evidence="1">Membrane</location>
    </subcellularLocation>
</comment>
<dbReference type="GO" id="GO:0006465">
    <property type="term" value="P:signal peptide processing"/>
    <property type="evidence" value="ECO:0007669"/>
    <property type="project" value="InterPro"/>
</dbReference>
<dbReference type="InterPro" id="IPR001733">
    <property type="entry name" value="Peptidase_S26B"/>
</dbReference>
<keyword evidence="8" id="KW-1185">Reference proteome</keyword>
<gene>
    <name evidence="7" type="ORF">SAMN04489841_2334</name>
</gene>
<evidence type="ECO:0000313" key="8">
    <source>
        <dbReference type="Proteomes" id="UP000199114"/>
    </source>
</evidence>
<evidence type="ECO:0000256" key="2">
    <source>
        <dbReference type="ARBA" id="ARBA00022692"/>
    </source>
</evidence>
<keyword evidence="4 6" id="KW-0472">Membrane</keyword>
<evidence type="ECO:0000256" key="4">
    <source>
        <dbReference type="ARBA" id="ARBA00023136"/>
    </source>
</evidence>
<accession>A0A1H9IU50</accession>
<dbReference type="PANTHER" id="PTHR10806">
    <property type="entry name" value="SIGNAL PEPTIDASE COMPLEX CATALYTIC SUBUNIT SEC11"/>
    <property type="match status" value="1"/>
</dbReference>